<evidence type="ECO:0000313" key="8">
    <source>
        <dbReference type="EMBL" id="ALC47835.1"/>
    </source>
</evidence>
<proteinExistence type="inferred from homology"/>
<dbReference type="SUPFAM" id="SSF48652">
    <property type="entry name" value="Tetraspanin"/>
    <property type="match status" value="1"/>
</dbReference>
<dbReference type="InterPro" id="IPR000301">
    <property type="entry name" value="Tetraspanin_animals"/>
</dbReference>
<name>A0A0M4ESR9_DROBS</name>
<keyword evidence="5 7" id="KW-0472">Membrane</keyword>
<dbReference type="CDD" id="cd03127">
    <property type="entry name" value="tetraspanin_LEL"/>
    <property type="match status" value="1"/>
</dbReference>
<dbReference type="Proteomes" id="UP000494163">
    <property type="component" value="Chromosome 3R"/>
</dbReference>
<dbReference type="GO" id="GO:0005886">
    <property type="term" value="C:plasma membrane"/>
    <property type="evidence" value="ECO:0007669"/>
    <property type="project" value="TreeGrafter"/>
</dbReference>
<evidence type="ECO:0000256" key="7">
    <source>
        <dbReference type="RuleBase" id="RU361218"/>
    </source>
</evidence>
<evidence type="ECO:0000256" key="4">
    <source>
        <dbReference type="ARBA" id="ARBA00022989"/>
    </source>
</evidence>
<sequence>MNCGAEILKCLLLVFNFLCLACGIGMTAQGALIVASLHDFDKITDLVAANYVAFTILAVGVAITIISFMGCYGSCSNNVNCLRWYSFIVLCLFICQVGVALYFYMKSDSMPPVWRKAFKASWEQRKSKRFLVDTAEKYFKCCGLDSPQDYINAGEDIPDSCSTSTTGCSKAMFNFAKDNILKIKYGLFTISGILFVCNMFSGYVANRMSRSSGYEDY</sequence>
<feature type="transmembrane region" description="Helical" evidence="7">
    <location>
        <begin position="185"/>
        <end position="205"/>
    </location>
</feature>
<evidence type="ECO:0000256" key="2">
    <source>
        <dbReference type="ARBA" id="ARBA00006840"/>
    </source>
</evidence>
<evidence type="ECO:0000256" key="6">
    <source>
        <dbReference type="PIRSR" id="PIRSR002419-1"/>
    </source>
</evidence>
<feature type="transmembrane region" description="Helical" evidence="7">
    <location>
        <begin position="12"/>
        <end position="37"/>
    </location>
</feature>
<protein>
    <recommendedName>
        <fullName evidence="7">Tetraspanin</fullName>
    </recommendedName>
</protein>
<dbReference type="SMR" id="A0A0M4ESR9"/>
<evidence type="ECO:0000313" key="9">
    <source>
        <dbReference type="Proteomes" id="UP000494163"/>
    </source>
</evidence>
<dbReference type="AlphaFoldDB" id="A0A0M4ESR9"/>
<dbReference type="Gene3D" id="1.10.1450.10">
    <property type="entry name" value="Tetraspanin"/>
    <property type="match status" value="1"/>
</dbReference>
<feature type="disulfide bond" evidence="6">
    <location>
        <begin position="142"/>
        <end position="161"/>
    </location>
</feature>
<evidence type="ECO:0000256" key="5">
    <source>
        <dbReference type="ARBA" id="ARBA00023136"/>
    </source>
</evidence>
<dbReference type="OrthoDB" id="5982705at2759"/>
<dbReference type="PRINTS" id="PR00259">
    <property type="entry name" value="TMFOUR"/>
</dbReference>
<dbReference type="InterPro" id="IPR018499">
    <property type="entry name" value="Tetraspanin/Peripherin"/>
</dbReference>
<feature type="transmembrane region" description="Helical" evidence="7">
    <location>
        <begin position="84"/>
        <end position="105"/>
    </location>
</feature>
<evidence type="ECO:0000256" key="1">
    <source>
        <dbReference type="ARBA" id="ARBA00004141"/>
    </source>
</evidence>
<comment type="similarity">
    <text evidence="2 7">Belongs to the tetraspanin (TM4SF) family.</text>
</comment>
<dbReference type="Pfam" id="PF00335">
    <property type="entry name" value="Tetraspanin"/>
    <property type="match status" value="1"/>
</dbReference>
<feature type="transmembrane region" description="Helical" evidence="7">
    <location>
        <begin position="49"/>
        <end position="72"/>
    </location>
</feature>
<keyword evidence="6" id="KW-1015">Disulfide bond</keyword>
<dbReference type="PIRSF" id="PIRSF002419">
    <property type="entry name" value="Tetraspanin"/>
    <property type="match status" value="1"/>
</dbReference>
<accession>A0A0M4ESR9</accession>
<keyword evidence="9" id="KW-1185">Reference proteome</keyword>
<reference evidence="8 9" key="1">
    <citation type="submission" date="2015-08" db="EMBL/GenBank/DDBJ databases">
        <title>Ancestral chromatin configuration constrains chromatin evolution on differentiating sex chromosomes in Drosophila.</title>
        <authorList>
            <person name="Zhou Q."/>
            <person name="Bachtrog D."/>
        </authorList>
    </citation>
    <scope>NUCLEOTIDE SEQUENCE [LARGE SCALE GENOMIC DNA]</scope>
    <source>
        <tissue evidence="8">Whole larvae</tissue>
    </source>
</reference>
<keyword evidence="3 7" id="KW-0812">Transmembrane</keyword>
<comment type="subcellular location">
    <subcellularLocation>
        <location evidence="1 7">Membrane</location>
        <topology evidence="1 7">Multi-pass membrane protein</topology>
    </subcellularLocation>
</comment>
<dbReference type="PANTHER" id="PTHR19282">
    <property type="entry name" value="TETRASPANIN"/>
    <property type="match status" value="1"/>
</dbReference>
<evidence type="ECO:0000256" key="3">
    <source>
        <dbReference type="ARBA" id="ARBA00022692"/>
    </source>
</evidence>
<organism evidence="8 9">
    <name type="scientific">Drosophila busckii</name>
    <name type="common">Fruit fly</name>
    <dbReference type="NCBI Taxonomy" id="30019"/>
    <lineage>
        <taxon>Eukaryota</taxon>
        <taxon>Metazoa</taxon>
        <taxon>Ecdysozoa</taxon>
        <taxon>Arthropoda</taxon>
        <taxon>Hexapoda</taxon>
        <taxon>Insecta</taxon>
        <taxon>Pterygota</taxon>
        <taxon>Neoptera</taxon>
        <taxon>Endopterygota</taxon>
        <taxon>Diptera</taxon>
        <taxon>Brachycera</taxon>
        <taxon>Muscomorpha</taxon>
        <taxon>Ephydroidea</taxon>
        <taxon>Drosophilidae</taxon>
        <taxon>Drosophila</taxon>
    </lineage>
</organism>
<gene>
    <name evidence="8" type="ORF">Dbus_chr3Rg2585</name>
</gene>
<keyword evidence="4 7" id="KW-1133">Transmembrane helix</keyword>
<dbReference type="InterPro" id="IPR008952">
    <property type="entry name" value="Tetraspanin_EC2_sf"/>
</dbReference>
<dbReference type="PANTHER" id="PTHR19282:SF521">
    <property type="entry name" value="IP01817P-RELATED"/>
    <property type="match status" value="1"/>
</dbReference>
<dbReference type="EMBL" id="CP012526">
    <property type="protein sequence ID" value="ALC47835.1"/>
    <property type="molecule type" value="Genomic_DNA"/>
</dbReference>